<evidence type="ECO:0000313" key="2">
    <source>
        <dbReference type="EMBL" id="CAI9728997.1"/>
    </source>
</evidence>
<dbReference type="AlphaFoldDB" id="A0AA36B8K4"/>
<evidence type="ECO:0000313" key="3">
    <source>
        <dbReference type="Proteomes" id="UP001162480"/>
    </source>
</evidence>
<proteinExistence type="predicted"/>
<organism evidence="2 3">
    <name type="scientific">Octopus vulgaris</name>
    <name type="common">Common octopus</name>
    <dbReference type="NCBI Taxonomy" id="6645"/>
    <lineage>
        <taxon>Eukaryota</taxon>
        <taxon>Metazoa</taxon>
        <taxon>Spiralia</taxon>
        <taxon>Lophotrochozoa</taxon>
        <taxon>Mollusca</taxon>
        <taxon>Cephalopoda</taxon>
        <taxon>Coleoidea</taxon>
        <taxon>Octopodiformes</taxon>
        <taxon>Octopoda</taxon>
        <taxon>Incirrata</taxon>
        <taxon>Octopodidae</taxon>
        <taxon>Octopus</taxon>
    </lineage>
</organism>
<protein>
    <submittedName>
        <fullName evidence="2">Uncharacterized protein</fullName>
    </submittedName>
</protein>
<feature type="signal peptide" evidence="1">
    <location>
        <begin position="1"/>
        <end position="26"/>
    </location>
</feature>
<accession>A0AA36B8K4</accession>
<dbReference type="Proteomes" id="UP001162480">
    <property type="component" value="Chromosome 10"/>
</dbReference>
<name>A0AA36B8K4_OCTVU</name>
<reference evidence="2" key="1">
    <citation type="submission" date="2023-08" db="EMBL/GenBank/DDBJ databases">
        <authorList>
            <person name="Alioto T."/>
            <person name="Alioto T."/>
            <person name="Gomez Garrido J."/>
        </authorList>
    </citation>
    <scope>NUCLEOTIDE SEQUENCE</scope>
</reference>
<sequence>MAVTFTSLLRLLLLSFSLSICKSVSTAETLTGMKCQRFDVLEAKDIIGKVVDLGYRERNTEPIRDMLFTMNGKFTGSSLPNDRQKIKRLLAVCFKNDIEIVEKRDYGIVVELVSPYCDRLSNEMRRYNDVSTNERVSLYNDFSNIERFSIMMAQPTNVSL</sequence>
<gene>
    <name evidence="2" type="ORF">OCTVUL_1B024357</name>
</gene>
<evidence type="ECO:0000256" key="1">
    <source>
        <dbReference type="SAM" id="SignalP"/>
    </source>
</evidence>
<keyword evidence="1" id="KW-0732">Signal</keyword>
<dbReference type="EMBL" id="OX597823">
    <property type="protein sequence ID" value="CAI9728997.1"/>
    <property type="molecule type" value="Genomic_DNA"/>
</dbReference>
<feature type="chain" id="PRO_5041345030" evidence="1">
    <location>
        <begin position="27"/>
        <end position="160"/>
    </location>
</feature>
<keyword evidence="3" id="KW-1185">Reference proteome</keyword>